<accession>A0ACB7CG35</accession>
<protein>
    <submittedName>
        <fullName evidence="1">Uncharacterized protein</fullName>
    </submittedName>
</protein>
<keyword evidence="2" id="KW-1185">Reference proteome</keyword>
<organism evidence="1 2">
    <name type="scientific">Pneumocystis oryctolagi</name>
    <dbReference type="NCBI Taxonomy" id="42067"/>
    <lineage>
        <taxon>Eukaryota</taxon>
        <taxon>Fungi</taxon>
        <taxon>Dikarya</taxon>
        <taxon>Ascomycota</taxon>
        <taxon>Taphrinomycotina</taxon>
        <taxon>Pneumocystomycetes</taxon>
        <taxon>Pneumocystaceae</taxon>
        <taxon>Pneumocystis</taxon>
    </lineage>
</organism>
<reference evidence="1 2" key="1">
    <citation type="journal article" date="2021" name="Commun. Biol.">
        <title>Genomic insights into the host specific adaptation of the Pneumocystis genus.</title>
        <authorList>
            <person name="Cisse O.H."/>
            <person name="Ma L."/>
            <person name="Dekker J.P."/>
            <person name="Khil P.P."/>
            <person name="Youn J.-H."/>
            <person name="Brenchley J.M."/>
            <person name="Blair R."/>
            <person name="Pahar B."/>
            <person name="Chabe M."/>
            <person name="Van Rompay K.K.A."/>
            <person name="Keesler R."/>
            <person name="Sukura A."/>
            <person name="Hirsch V."/>
            <person name="Kutty G."/>
            <person name="Liu Y."/>
            <person name="Peng L."/>
            <person name="Chen J."/>
            <person name="Song J."/>
            <person name="Weissenbacher-Lang C."/>
            <person name="Xu J."/>
            <person name="Upham N.S."/>
            <person name="Stajich J.E."/>
            <person name="Cuomo C.A."/>
            <person name="Cushion M.T."/>
            <person name="Kovacs J.A."/>
        </authorList>
    </citation>
    <scope>NUCLEOTIDE SEQUENCE [LARGE SCALE GENOMIC DNA]</scope>
    <source>
        <strain evidence="1 2">RABM</strain>
    </source>
</reference>
<gene>
    <name evidence="1" type="ORF">PORY_001058</name>
</gene>
<dbReference type="Proteomes" id="UP000768646">
    <property type="component" value="Unassembled WGS sequence"/>
</dbReference>
<comment type="caution">
    <text evidence="1">The sequence shown here is derived from an EMBL/GenBank/DDBJ whole genome shotgun (WGS) entry which is preliminary data.</text>
</comment>
<evidence type="ECO:0000313" key="2">
    <source>
        <dbReference type="Proteomes" id="UP000768646"/>
    </source>
</evidence>
<evidence type="ECO:0000313" key="1">
    <source>
        <dbReference type="EMBL" id="KAG4305502.1"/>
    </source>
</evidence>
<sequence>MNPEYGKTMHYLFKLLLIGDSGVGKSCLLLRFADDTYTESYISTIGVDFKIRTIELDGKTVKLQIWDTAGQERFRTITSSYYRGAHGIIIVYDVTDQGKFLQRFFQWLQEIDRYACESVNKLLVGNKSDMVDKRTVDYLTAKDYASNLKISFIETSAKSSSNVEEAFLIMAQDIKKRIGTNVLNGKTPVKIGQGSNMQQNSSSKDEESLLEADLNTRKQGKWKVYTQGYESDSSNEEENHKGATKEEDVSKSKDIDMFEENEPVDFKKEETRIENKHVYLENQSKKVPRFIGLDEIEGQDFSSKQEFVDILDENEEEEDDFDPELGASGRKKNPPKIEAFNMKADFEEGRFDEDGNYIRNAPDLNSKHDVWLEGIKRSDIVKAREAVQKREREEQLRSEMEEELTLESMYEGLLGFLEVGETVLEALQRLGGGLEQKKRWTSKNKKNMQVEMSDEKYKEMHKKHKEIEKITELADKFMQRGYNEIYDLTREEISRKYQKETGKVWKNSKKDEENPKYEYRWEGKDEIYGPYERHQIQDWYNQGFFTEQRIEIRKKGDQVFQTLEYFGFSLDI</sequence>
<dbReference type="EMBL" id="JABTEG010000003">
    <property type="protein sequence ID" value="KAG4305502.1"/>
    <property type="molecule type" value="Genomic_DNA"/>
</dbReference>
<name>A0ACB7CG35_9ASCO</name>
<proteinExistence type="predicted"/>